<reference evidence="3" key="1">
    <citation type="journal article" date="2020" name="Fungal Divers.">
        <title>Resolving the Mortierellaceae phylogeny through synthesis of multi-gene phylogenetics and phylogenomics.</title>
        <authorList>
            <person name="Vandepol N."/>
            <person name="Liber J."/>
            <person name="Desiro A."/>
            <person name="Na H."/>
            <person name="Kennedy M."/>
            <person name="Barry K."/>
            <person name="Grigoriev I.V."/>
            <person name="Miller A.N."/>
            <person name="O'Donnell K."/>
            <person name="Stajich J.E."/>
            <person name="Bonito G."/>
        </authorList>
    </citation>
    <scope>NUCLEOTIDE SEQUENCE</scope>
    <source>
        <strain evidence="3">REB-010B</strain>
    </source>
</reference>
<keyword evidence="1" id="KW-0812">Transmembrane</keyword>
<comment type="caution">
    <text evidence="3">The sequence shown here is derived from an EMBL/GenBank/DDBJ whole genome shotgun (WGS) entry which is preliminary data.</text>
</comment>
<evidence type="ECO:0000313" key="4">
    <source>
        <dbReference type="Proteomes" id="UP000738325"/>
    </source>
</evidence>
<protein>
    <recommendedName>
        <fullName evidence="2">Methyltransferase domain-containing protein</fullName>
    </recommendedName>
</protein>
<dbReference type="EMBL" id="JAAAIP010000018">
    <property type="protein sequence ID" value="KAG0329308.1"/>
    <property type="molecule type" value="Genomic_DNA"/>
</dbReference>
<name>A0A9P6V076_9FUNG</name>
<dbReference type="PANTHER" id="PTHR32026:SF10">
    <property type="entry name" value="METHYLTRANSFERASE-LIKE PROTEIN 24-RELATED"/>
    <property type="match status" value="1"/>
</dbReference>
<evidence type="ECO:0000256" key="1">
    <source>
        <dbReference type="SAM" id="Phobius"/>
    </source>
</evidence>
<accession>A0A9P6V076</accession>
<sequence>MAPIRSILASRAVTTGLTLIVCFSLFLFTVNFSYEHTDYRDRQQEVQDTIDVKLKSHGVDRELAFVGRSGRNTRQILDRAERYYQRILKQRAQWLQELGHGESNFNPWDYMFWWWYFPASFNCPFDIQRVGPLSDGGKWICGMSLYEEAPRPKCVIYSFGVNYETRFEGEMLDRTECEIWAYDASVKSMGPETHGRPGAYFRPYFVGDRDYVDAQGIQWKTLRTLMRENGHDWIDILKVDIEGAEYPTFNAIMDDFGEVLPFSQLQIEIHVDKKSIAFDQFLTWWQRLESKGLRPFWTEVNLHTAINFKTPWASEYSFINTKGPASKNLLLRDFEK</sequence>
<organism evidence="3 4">
    <name type="scientific">Dissophora globulifera</name>
    <dbReference type="NCBI Taxonomy" id="979702"/>
    <lineage>
        <taxon>Eukaryota</taxon>
        <taxon>Fungi</taxon>
        <taxon>Fungi incertae sedis</taxon>
        <taxon>Mucoromycota</taxon>
        <taxon>Mortierellomycotina</taxon>
        <taxon>Mortierellomycetes</taxon>
        <taxon>Mortierellales</taxon>
        <taxon>Mortierellaceae</taxon>
        <taxon>Dissophora</taxon>
    </lineage>
</organism>
<keyword evidence="4" id="KW-1185">Reference proteome</keyword>
<dbReference type="Proteomes" id="UP000738325">
    <property type="component" value="Unassembled WGS sequence"/>
</dbReference>
<evidence type="ECO:0000259" key="2">
    <source>
        <dbReference type="Pfam" id="PF13383"/>
    </source>
</evidence>
<keyword evidence="1" id="KW-0472">Membrane</keyword>
<gene>
    <name evidence="3" type="ORF">BGZ99_002589</name>
</gene>
<keyword evidence="1" id="KW-1133">Transmembrane helix</keyword>
<dbReference type="InterPro" id="IPR029063">
    <property type="entry name" value="SAM-dependent_MTases_sf"/>
</dbReference>
<dbReference type="PANTHER" id="PTHR32026">
    <property type="entry name" value="METHYLTRANSFERASE-LIKE PROTEIN 24"/>
    <property type="match status" value="1"/>
</dbReference>
<dbReference type="SUPFAM" id="SSF53335">
    <property type="entry name" value="S-adenosyl-L-methionine-dependent methyltransferases"/>
    <property type="match status" value="1"/>
</dbReference>
<proteinExistence type="predicted"/>
<dbReference type="InterPro" id="IPR026913">
    <property type="entry name" value="METTL24"/>
</dbReference>
<dbReference type="AlphaFoldDB" id="A0A9P6V076"/>
<dbReference type="Pfam" id="PF13383">
    <property type="entry name" value="Methyltransf_22"/>
    <property type="match status" value="1"/>
</dbReference>
<dbReference type="OrthoDB" id="10006218at2759"/>
<feature type="transmembrane region" description="Helical" evidence="1">
    <location>
        <begin position="12"/>
        <end position="34"/>
    </location>
</feature>
<evidence type="ECO:0000313" key="3">
    <source>
        <dbReference type="EMBL" id="KAG0329308.1"/>
    </source>
</evidence>
<dbReference type="InterPro" id="IPR025714">
    <property type="entry name" value="Methyltranfer_dom"/>
</dbReference>
<feature type="domain" description="Methyltransferase" evidence="2">
    <location>
        <begin position="107"/>
        <end position="304"/>
    </location>
</feature>